<dbReference type="GO" id="GO:0016020">
    <property type="term" value="C:membrane"/>
    <property type="evidence" value="ECO:0007669"/>
    <property type="project" value="UniProtKB-SubCell"/>
</dbReference>
<feature type="transmembrane region" description="Helical" evidence="4">
    <location>
        <begin position="103"/>
        <end position="123"/>
    </location>
</feature>
<evidence type="ECO:0000256" key="1">
    <source>
        <dbReference type="ARBA" id="ARBA00004370"/>
    </source>
</evidence>
<dbReference type="eggNOG" id="COG0443">
    <property type="taxonomic scope" value="Bacteria"/>
</dbReference>
<name>A0A024K673_9MYCO</name>
<keyword evidence="2 4" id="KW-0472">Membrane</keyword>
<keyword evidence="4" id="KW-0812">Transmembrane</keyword>
<evidence type="ECO:0000256" key="4">
    <source>
        <dbReference type="SAM" id="Phobius"/>
    </source>
</evidence>
<dbReference type="EMBL" id="HG964447">
    <property type="protein sequence ID" value="CDO91406.1"/>
    <property type="molecule type" value="Genomic_DNA"/>
</dbReference>
<evidence type="ECO:0000256" key="3">
    <source>
        <dbReference type="SAM" id="MobiDB-lite"/>
    </source>
</evidence>
<evidence type="ECO:0000256" key="2">
    <source>
        <dbReference type="ARBA" id="ARBA00023136"/>
    </source>
</evidence>
<sequence precursor="true">MRNLQVGKHRVLSLRARRGTTAVPVEIDSATEQDEAIAAGETTDQAASVTSEPQGLDETHDSGETEDLPQSGEASVKDEDTEAEDAKDVELPVRKRRVKWSRVLVFGVLPVLALLIAAAAGFLKWQDAWVRNSGAAGIESVAAAKESTVALLSYQPDSVEKDLGAARDRLTGKFKDSYTQLVQDVVIPGAKKDHISAIATVPAAASVSATPNHAVALVYVDQTVAVGNDAPTDTSSTVRVTMDKIGNRWLISSFDPV</sequence>
<gene>
    <name evidence="5" type="ORF">BN973_05815</name>
</gene>
<keyword evidence="4" id="KW-1133">Transmembrane helix</keyword>
<comment type="subcellular location">
    <subcellularLocation>
        <location evidence="1">Membrane</location>
    </subcellularLocation>
</comment>
<organism evidence="5">
    <name type="scientific">Mycobacterium triplex</name>
    <dbReference type="NCBI Taxonomy" id="47839"/>
    <lineage>
        <taxon>Bacteria</taxon>
        <taxon>Bacillati</taxon>
        <taxon>Actinomycetota</taxon>
        <taxon>Actinomycetes</taxon>
        <taxon>Mycobacteriales</taxon>
        <taxon>Mycobacteriaceae</taxon>
        <taxon>Mycobacterium</taxon>
        <taxon>Mycobacterium simiae complex</taxon>
    </lineage>
</organism>
<dbReference type="Proteomes" id="UP000028880">
    <property type="component" value="Unassembled WGS sequence"/>
</dbReference>
<reference evidence="5" key="1">
    <citation type="journal article" date="2014" name="Genome Announc.">
        <title>Draft Genome Sequence of Mycobacterium triplex DSM 44626.</title>
        <authorList>
            <person name="Sassi M."/>
            <person name="Croce O."/>
            <person name="Robert C."/>
            <person name="Raoult D."/>
            <person name="Drancourt M."/>
        </authorList>
    </citation>
    <scope>NUCLEOTIDE SEQUENCE [LARGE SCALE GENOMIC DNA]</scope>
    <source>
        <strain evidence="5">DSM 44626</strain>
    </source>
</reference>
<dbReference type="HOGENOM" id="CLU_072301_3_0_11"/>
<feature type="region of interest" description="Disordered" evidence="3">
    <location>
        <begin position="25"/>
        <end position="86"/>
    </location>
</feature>
<dbReference type="PANTHER" id="PTHR37042:SF4">
    <property type="entry name" value="OUTER MEMBRANE PROTEIN RV1973"/>
    <property type="match status" value="1"/>
</dbReference>
<evidence type="ECO:0000313" key="5">
    <source>
        <dbReference type="EMBL" id="CDO91406.1"/>
    </source>
</evidence>
<dbReference type="STRING" id="47839.BN973_05815"/>
<protein>
    <submittedName>
        <fullName evidence="5">Mce associated membrane protein</fullName>
    </submittedName>
</protein>
<feature type="compositionally biased region" description="Polar residues" evidence="3">
    <location>
        <begin position="42"/>
        <end position="53"/>
    </location>
</feature>
<dbReference type="PANTHER" id="PTHR37042">
    <property type="entry name" value="OUTER MEMBRANE PROTEIN RV1973"/>
    <property type="match status" value="1"/>
</dbReference>
<proteinExistence type="predicted"/>
<dbReference type="AlphaFoldDB" id="A0A024K673"/>
<reference evidence="5" key="2">
    <citation type="submission" date="2014-04" db="EMBL/GenBank/DDBJ databases">
        <authorList>
            <person name="Xu Y.W."/>
            <person name="Yang Q."/>
        </authorList>
    </citation>
    <scope>NUCLEOTIDE SEQUENCE</scope>
    <source>
        <strain evidence="5">DSM 44626</strain>
    </source>
</reference>
<accession>A0A024K673</accession>